<dbReference type="PROSITE" id="PS50005">
    <property type="entry name" value="TPR"/>
    <property type="match status" value="1"/>
</dbReference>
<feature type="compositionally biased region" description="Low complexity" evidence="2">
    <location>
        <begin position="290"/>
        <end position="301"/>
    </location>
</feature>
<reference evidence="3 4" key="1">
    <citation type="submission" date="2014-03" db="EMBL/GenBank/DDBJ databases">
        <title>Bradyrhizobium valentinum sp. nov., isolated from effective nodules of Lupinus mariae-josephae, a lupine endemic of basic-lime soils in Eastern Spain.</title>
        <authorList>
            <person name="Duran D."/>
            <person name="Rey L."/>
            <person name="Navarro A."/>
            <person name="Busquets A."/>
            <person name="Imperial J."/>
            <person name="Ruiz-Argueso T."/>
        </authorList>
    </citation>
    <scope>NUCLEOTIDE SEQUENCE [LARGE SCALE GENOMIC DNA]</scope>
    <source>
        <strain evidence="3 4">PAC68</strain>
    </source>
</reference>
<feature type="region of interest" description="Disordered" evidence="2">
    <location>
        <begin position="350"/>
        <end position="445"/>
    </location>
</feature>
<keyword evidence="1" id="KW-0802">TPR repeat</keyword>
<dbReference type="InterPro" id="IPR011990">
    <property type="entry name" value="TPR-like_helical_dom_sf"/>
</dbReference>
<feature type="region of interest" description="Disordered" evidence="2">
    <location>
        <begin position="290"/>
        <end position="333"/>
    </location>
</feature>
<evidence type="ECO:0000256" key="2">
    <source>
        <dbReference type="SAM" id="MobiDB-lite"/>
    </source>
</evidence>
<dbReference type="OrthoDB" id="7431909at2"/>
<gene>
    <name evidence="3" type="ORF">CQ12_32910</name>
</gene>
<dbReference type="EMBL" id="LLXZ01000217">
    <property type="protein sequence ID" value="KRQ94436.1"/>
    <property type="molecule type" value="Genomic_DNA"/>
</dbReference>
<accession>A0A0R3KMK2</accession>
<sequence length="1260" mass="136517">MGRRAAAETGSPGRALARAAQRCLNYLGQPIAVALLFAGLTFSQACRADDPVRGEATFTSAGGFARLVLRLAEDVESDVSTAGSIIIIRFRRPVDIPVDKLSDAVPDYVGSARRDPDGTAIRLSLARRATVNTMTAGERIFIDFLPDSWTGPPPALPAAVVRELAERARAAERALRAQMAVAAAKKRPPVRVRASVQPTFVRFVFEMPDGVNVSSVLNEQKLTLQFNSVLNFDLADAKVAAPPNIASINQRADVDSSAVDIVLIGEVDVHSFREEKNYVIDVGFQQPEKAASAEPQAAAKPVAPPAKPGPAARMSRDKALKETPPQPAEIPPATSEVIADQAKIEIKPAQASDAPPAEAAMPAVDKVPPASGNATPAPEKMATAPEKPLPPVEAAKVAQPEQVQATAEAPKPAAPRQAPPLAEPPAKAAAAGPPPESGAKDKTPIVEARRDSDGLRVTFSFAAPTPAALFRRADTVWLVFDQTKPVDIEPIRAKGGAIIGDVVRLPLDKGQAIRIRLNRPQIPSLESEGRANGAEWTLIFADRGQTPPLPLTVLRNITDPALATVTVPLANPGAMHRLVDPDAGDTLLVVTAPPPTRGLIKRQDFVELSLLESVHGVVVHPNSDDISAEVGADKVMLGRPGGLTLSSADVAAERATAAVRPLFDAAEWRKNREEKFLPRLDALIKAAAAAGPEQKAEARLELANFYMSRGMYQEARGVTNLILSDTNQGNEDAAVMMVHAVASILIGHPERALKDLASPAIGNGYDSQLWKGFAFARQEKWADAREKFKNAEFSIAALPLELQRIVTADAMRASLEVKDYGGASRRRSELEVIGIPTEMKPEIAVLRGRLAEALGHDKDALDAYRFAAQSNDRQASAEARLLQALLRHRRGELGQAELTRELEILSVIWRGDAIELKALNRLTQLYSENGRYTEALAAAKTATRLQPNSELSRQSQDVASGLFTEIYLGQKGDDMKPVDALAMFYEYRELTPIGRRGDEMIRRLADRLASIDLLDQAAELLQYQVDKRLEGAARAQVAARLAMVYLMNRKPDRAITALRLTRISDLSGELRQQRLLLEARAQSDVGRHDLALDIISNISGREAIRLRSDIYWASRQWREASEQIELYYADRWRDFRPLNAAERSDIIRAVVGYALAEDAIGLARFREKYAPLMTGEADKSAFDTASKPAGSNSAEFSLIAKMAASVDTLDGFIREMKNRFPDATARAPLSPDMSRNEPVHTGALPAIAGVRRIDLTKQSK</sequence>
<dbReference type="STRING" id="280332.CQ12_32910"/>
<comment type="caution">
    <text evidence="3">The sequence shown here is derived from an EMBL/GenBank/DDBJ whole genome shotgun (WGS) entry which is preliminary data.</text>
</comment>
<dbReference type="Gene3D" id="1.25.40.10">
    <property type="entry name" value="Tetratricopeptide repeat domain"/>
    <property type="match status" value="1"/>
</dbReference>
<dbReference type="AlphaFoldDB" id="A0A0R3KMK2"/>
<proteinExistence type="predicted"/>
<dbReference type="SUPFAM" id="SSF48452">
    <property type="entry name" value="TPR-like"/>
    <property type="match status" value="1"/>
</dbReference>
<name>A0A0R3KMK2_9BRAD</name>
<feature type="compositionally biased region" description="Low complexity" evidence="2">
    <location>
        <begin position="407"/>
        <end position="416"/>
    </location>
</feature>
<dbReference type="Proteomes" id="UP000050863">
    <property type="component" value="Unassembled WGS sequence"/>
</dbReference>
<protein>
    <submittedName>
        <fullName evidence="3">Uncharacterized protein</fullName>
    </submittedName>
</protein>
<feature type="compositionally biased region" description="Low complexity" evidence="2">
    <location>
        <begin position="350"/>
        <end position="363"/>
    </location>
</feature>
<evidence type="ECO:0000313" key="4">
    <source>
        <dbReference type="Proteomes" id="UP000050863"/>
    </source>
</evidence>
<evidence type="ECO:0000313" key="3">
    <source>
        <dbReference type="EMBL" id="KRQ94436.1"/>
    </source>
</evidence>
<keyword evidence="4" id="KW-1185">Reference proteome</keyword>
<evidence type="ECO:0000256" key="1">
    <source>
        <dbReference type="PROSITE-ProRule" id="PRU00339"/>
    </source>
</evidence>
<dbReference type="RefSeq" id="WP_057840384.1">
    <property type="nucleotide sequence ID" value="NZ_LLXZ01000217.1"/>
</dbReference>
<organism evidence="3 4">
    <name type="scientific">Bradyrhizobium jicamae</name>
    <dbReference type="NCBI Taxonomy" id="280332"/>
    <lineage>
        <taxon>Bacteria</taxon>
        <taxon>Pseudomonadati</taxon>
        <taxon>Pseudomonadota</taxon>
        <taxon>Alphaproteobacteria</taxon>
        <taxon>Hyphomicrobiales</taxon>
        <taxon>Nitrobacteraceae</taxon>
        <taxon>Bradyrhizobium</taxon>
    </lineage>
</organism>
<dbReference type="InterPro" id="IPR019734">
    <property type="entry name" value="TPR_rpt"/>
</dbReference>
<feature type="repeat" description="TPR" evidence="1">
    <location>
        <begin position="916"/>
        <end position="949"/>
    </location>
</feature>